<dbReference type="SMART" id="SM00823">
    <property type="entry name" value="PKS_PP"/>
    <property type="match status" value="2"/>
</dbReference>
<protein>
    <submittedName>
        <fullName evidence="9">Amino acid adenylation domain-containing protein</fullName>
    </submittedName>
</protein>
<dbReference type="Gene3D" id="2.30.38.10">
    <property type="entry name" value="Luciferase, Domain 3"/>
    <property type="match status" value="1"/>
</dbReference>
<dbReference type="InterPro" id="IPR045851">
    <property type="entry name" value="AMP-bd_C_sf"/>
</dbReference>
<dbReference type="InterPro" id="IPR042099">
    <property type="entry name" value="ANL_N_sf"/>
</dbReference>
<sequence length="1491" mass="168141">RTGDLARWLPDGNVEYLGRIDHQVKIRGYRIEIGEVESQLLKTPFIRETVVVAREDVSGQKSLCAYFVAERELTVSELRRALAAELPGYMIPSYFVQLERLPLTPNGKIDRKALPAPEGSAHTGAEFVAPRTPLEAQLARIWQEVLGLPDVSVKDNFFDLGGHSLRATTLASKVFKEMHINLPLRDVFRYPTIEELAEMIAGMKKQEYAVIPLAEERDVYPLSSAQKRLYIVSQLEGAELSYNMPGVLTLEGPLERTRFEGAFQQLIARHEALRTGFEMVNGEPVQRIYRDTGLTVEYAQADEGEAEKIVQRFIRSFDLKLPPLLRVGLIEIERERHILMFDMHHIISDGVTMGILVDEFARLYAGEDLQPLRIQYKDYAVWQQSEVRSGQLRRQEAYWLERLQGELPVLELPTDYVRPAVQKFDGDAVLFTIDPHLSEQLRRLASDSGSTLYMVLLAAYTALLHKYTGQEDIIVGTPIAGRSHGDLEPLIGMFVNTLATRNYPASEKAFVSYLEEVKETTLGAFENQDYPFEDLVEKVRVSRDLSRNPLFDTMFSLENTEQGDIEIEGLQLKSYPNEHMTAKFDLTFHAEEGEEGILCSMVYATALYKRNTVERMTLHFKQLLKSIAHDPRVPLSSLNMMTAQERKEMIGVFNDTETKYPREKTIQHLFEEQVERTPDAAAIAYGDERLTYRELNGRANRLARTLRTKGVQADRLVGLMAERSLEMIVGILAILKAGGAYVPIDPEYPEERVRYMLEDSGAKIILTQHKLQSRIPVQASFVLLDDECSYSADDSNLEQNNGPADLAYVIYTSGTTGKPKGNLTTHRNIVRVVQGTSYIDFSERDNVLQLSNYAFDGSTFDIYGALLNGAKLVLIPQETLLEVGKLAGLIERERISVMFITTAFFNILIDMKADCLRHIRTILFGGERVSISHVRKAFHQLGPGKIKHVYGPTESTVFATCHDVNEVAEDAVTVPIGRPLSNTTIYIVNAQNDLQPIGVAGELCIAGDGLARGYLNRPELTAAKFVDNPFAPRERMYRTGDLARWLPDGTIEYVGRIDDQVKIRGYRIELGEIETHLLRVEPIQEATVLARESDSGEKRLCAYYVAERPLPANELRGILAQDLPGYMIPLHFVQLDRMPLTPNGKVDRKALPAPEDHLMTGTEYVAPRTTQEAQLAQIWQEVLGLEKIGVHDNFFELGGHSISLMQLIHRIYIELGAEIALHNVFQRPTVEAMAYEIVKAEYEEKSSSQFTKLNENGLVNVFCLPPGFGYGLSYLELAKQMENNCILYGIDFIDDAESYEDMLDRYVDAVVAIQSQSPYVLLGYSLGGNLTFEIAKAMEKRGYRVSDIIMLDSSRKLAAQTADEFESDIDQMLEAVGEQEMQLLSNPLIRERVKHKMRAYWTYGSQLVNTGAVEANIHALIAEDSDADRPDNVTSALWDGATRQAYCEHRLIGVHEDVLLPGFIEQNVKVIQAVVHQIIEQTRGVHEVLSR</sequence>
<feature type="non-terminal residue" evidence="9">
    <location>
        <position position="1"/>
    </location>
</feature>
<dbReference type="PROSITE" id="PS00012">
    <property type="entry name" value="PHOSPHOPANTETHEINE"/>
    <property type="match status" value="2"/>
</dbReference>
<keyword evidence="10" id="KW-1185">Reference proteome</keyword>
<dbReference type="InterPro" id="IPR025110">
    <property type="entry name" value="AMP-bd_C"/>
</dbReference>
<dbReference type="Pfam" id="PF00550">
    <property type="entry name" value="PP-binding"/>
    <property type="match status" value="2"/>
</dbReference>
<dbReference type="Pfam" id="PF13193">
    <property type="entry name" value="AMP-binding_C"/>
    <property type="match status" value="2"/>
</dbReference>
<keyword evidence="3" id="KW-0596">Phosphopantetheine</keyword>
<keyword evidence="6" id="KW-0045">Antibiotic biosynthesis</keyword>
<name>A0ABT4E1N4_9BACL</name>
<dbReference type="InterPro" id="IPR000873">
    <property type="entry name" value="AMP-dep_synth/lig_dom"/>
</dbReference>
<dbReference type="Gene3D" id="3.40.50.1820">
    <property type="entry name" value="alpha/beta hydrolase"/>
    <property type="match status" value="1"/>
</dbReference>
<dbReference type="InterPro" id="IPR020802">
    <property type="entry name" value="TesA-like"/>
</dbReference>
<dbReference type="Gene3D" id="1.10.1200.10">
    <property type="entry name" value="ACP-like"/>
    <property type="match status" value="2"/>
</dbReference>
<dbReference type="CDD" id="cd12117">
    <property type="entry name" value="A_NRPS_Srf_like"/>
    <property type="match status" value="1"/>
</dbReference>
<dbReference type="InterPro" id="IPR006162">
    <property type="entry name" value="Ppantetheine_attach_site"/>
</dbReference>
<dbReference type="NCBIfam" id="TIGR01733">
    <property type="entry name" value="AA-adenyl-dom"/>
    <property type="match status" value="1"/>
</dbReference>
<dbReference type="InterPro" id="IPR036736">
    <property type="entry name" value="ACP-like_sf"/>
</dbReference>
<dbReference type="Pfam" id="PF00975">
    <property type="entry name" value="Thioesterase"/>
    <property type="match status" value="1"/>
</dbReference>
<dbReference type="InterPro" id="IPR001031">
    <property type="entry name" value="Thioesterase"/>
</dbReference>
<evidence type="ECO:0000256" key="5">
    <source>
        <dbReference type="ARBA" id="ARBA00022737"/>
    </source>
</evidence>
<dbReference type="SUPFAM" id="SSF56801">
    <property type="entry name" value="Acetyl-CoA synthetase-like"/>
    <property type="match status" value="2"/>
</dbReference>
<dbReference type="PANTHER" id="PTHR45527">
    <property type="entry name" value="NONRIBOSOMAL PEPTIDE SYNTHETASE"/>
    <property type="match status" value="1"/>
</dbReference>
<dbReference type="InterPro" id="IPR020806">
    <property type="entry name" value="PKS_PP-bd"/>
</dbReference>
<feature type="domain" description="Carrier" evidence="8">
    <location>
        <begin position="1166"/>
        <end position="1241"/>
    </location>
</feature>
<evidence type="ECO:0000256" key="7">
    <source>
        <dbReference type="ARBA" id="ARBA00023268"/>
    </source>
</evidence>
<dbReference type="PANTHER" id="PTHR45527:SF1">
    <property type="entry name" value="FATTY ACID SYNTHASE"/>
    <property type="match status" value="1"/>
</dbReference>
<evidence type="ECO:0000313" key="9">
    <source>
        <dbReference type="EMBL" id="MCY9523514.1"/>
    </source>
</evidence>
<evidence type="ECO:0000256" key="1">
    <source>
        <dbReference type="ARBA" id="ARBA00001957"/>
    </source>
</evidence>
<comment type="caution">
    <text evidence="9">The sequence shown here is derived from an EMBL/GenBank/DDBJ whole genome shotgun (WGS) entry which is preliminary data.</text>
</comment>
<evidence type="ECO:0000256" key="4">
    <source>
        <dbReference type="ARBA" id="ARBA00022553"/>
    </source>
</evidence>
<organism evidence="9 10">
    <name type="scientific">Paenibacillus apiarius</name>
    <dbReference type="NCBI Taxonomy" id="46240"/>
    <lineage>
        <taxon>Bacteria</taxon>
        <taxon>Bacillati</taxon>
        <taxon>Bacillota</taxon>
        <taxon>Bacilli</taxon>
        <taxon>Bacillales</taxon>
        <taxon>Paenibacillaceae</taxon>
        <taxon>Paenibacillus</taxon>
    </lineage>
</organism>
<dbReference type="SUPFAM" id="SSF53474">
    <property type="entry name" value="alpha/beta-Hydrolases"/>
    <property type="match status" value="1"/>
</dbReference>
<evidence type="ECO:0000256" key="3">
    <source>
        <dbReference type="ARBA" id="ARBA00022450"/>
    </source>
</evidence>
<evidence type="ECO:0000313" key="10">
    <source>
        <dbReference type="Proteomes" id="UP001207626"/>
    </source>
</evidence>
<dbReference type="Gene3D" id="3.30.559.30">
    <property type="entry name" value="Nonribosomal peptide synthetase, condensation domain"/>
    <property type="match status" value="1"/>
</dbReference>
<dbReference type="PROSITE" id="PS50075">
    <property type="entry name" value="CARRIER"/>
    <property type="match status" value="2"/>
</dbReference>
<dbReference type="SUPFAM" id="SSF47336">
    <property type="entry name" value="ACP-like"/>
    <property type="match status" value="2"/>
</dbReference>
<keyword evidence="7" id="KW-0511">Multifunctional enzyme</keyword>
<dbReference type="Gene3D" id="3.40.50.980">
    <property type="match status" value="2"/>
</dbReference>
<dbReference type="Proteomes" id="UP001207626">
    <property type="component" value="Unassembled WGS sequence"/>
</dbReference>
<dbReference type="InterPro" id="IPR029058">
    <property type="entry name" value="AB_hydrolase_fold"/>
</dbReference>
<feature type="domain" description="Carrier" evidence="8">
    <location>
        <begin position="129"/>
        <end position="204"/>
    </location>
</feature>
<accession>A0ABT4E1N4</accession>
<dbReference type="SUPFAM" id="SSF52777">
    <property type="entry name" value="CoA-dependent acyltransferases"/>
    <property type="match status" value="2"/>
</dbReference>
<keyword evidence="5" id="KW-0677">Repeat</keyword>
<dbReference type="Gene3D" id="3.30.559.10">
    <property type="entry name" value="Chloramphenicol acetyltransferase-like domain"/>
    <property type="match status" value="1"/>
</dbReference>
<evidence type="ECO:0000256" key="6">
    <source>
        <dbReference type="ARBA" id="ARBA00023194"/>
    </source>
</evidence>
<dbReference type="InterPro" id="IPR009081">
    <property type="entry name" value="PP-bd_ACP"/>
</dbReference>
<proteinExistence type="inferred from homology"/>
<evidence type="ECO:0000259" key="8">
    <source>
        <dbReference type="PROSITE" id="PS50075"/>
    </source>
</evidence>
<dbReference type="CDD" id="cd19531">
    <property type="entry name" value="LCL_NRPS-like"/>
    <property type="match status" value="1"/>
</dbReference>
<dbReference type="PROSITE" id="PS00455">
    <property type="entry name" value="AMP_BINDING"/>
    <property type="match status" value="1"/>
</dbReference>
<evidence type="ECO:0000256" key="2">
    <source>
        <dbReference type="ARBA" id="ARBA00006432"/>
    </source>
</evidence>
<dbReference type="Gene3D" id="1.10.287.490">
    <property type="entry name" value="Helix hairpin bin"/>
    <property type="match status" value="1"/>
</dbReference>
<dbReference type="Pfam" id="PF00501">
    <property type="entry name" value="AMP-binding"/>
    <property type="match status" value="1"/>
</dbReference>
<dbReference type="Gene3D" id="3.30.300.30">
    <property type="match status" value="2"/>
</dbReference>
<dbReference type="Gene3D" id="3.40.50.12780">
    <property type="entry name" value="N-terminal domain of ligase-like"/>
    <property type="match status" value="1"/>
</dbReference>
<dbReference type="SMART" id="SM00824">
    <property type="entry name" value="PKS_TE"/>
    <property type="match status" value="1"/>
</dbReference>
<comment type="cofactor">
    <cofactor evidence="1">
        <name>pantetheine 4'-phosphate</name>
        <dbReference type="ChEBI" id="CHEBI:47942"/>
    </cofactor>
</comment>
<comment type="similarity">
    <text evidence="2">Belongs to the ATP-dependent AMP-binding enzyme family.</text>
</comment>
<dbReference type="Pfam" id="PF00668">
    <property type="entry name" value="Condensation"/>
    <property type="match status" value="1"/>
</dbReference>
<dbReference type="EMBL" id="JAMDLW010000081">
    <property type="protein sequence ID" value="MCY9523514.1"/>
    <property type="molecule type" value="Genomic_DNA"/>
</dbReference>
<dbReference type="RefSeq" id="WP_268601818.1">
    <property type="nucleotide sequence ID" value="NZ_JAMDLV010000056.1"/>
</dbReference>
<keyword evidence="4" id="KW-0597">Phosphoprotein</keyword>
<gene>
    <name evidence="9" type="ORF">M5X09_28375</name>
</gene>
<dbReference type="InterPro" id="IPR001242">
    <property type="entry name" value="Condensation_dom"/>
</dbReference>
<dbReference type="InterPro" id="IPR023213">
    <property type="entry name" value="CAT-like_dom_sf"/>
</dbReference>
<dbReference type="InterPro" id="IPR020845">
    <property type="entry name" value="AMP-binding_CS"/>
</dbReference>
<reference evidence="9 10" key="1">
    <citation type="submission" date="2022-05" db="EMBL/GenBank/DDBJ databases">
        <title>Genome Sequencing of Bee-Associated Microbes.</title>
        <authorList>
            <person name="Dunlap C."/>
        </authorList>
    </citation>
    <scope>NUCLEOTIDE SEQUENCE [LARGE SCALE GENOMIC DNA]</scope>
    <source>
        <strain evidence="9 10">NRRL NRS-1438</strain>
    </source>
</reference>
<dbReference type="InterPro" id="IPR010071">
    <property type="entry name" value="AA_adenyl_dom"/>
</dbReference>